<gene>
    <name evidence="1" type="ORF">S03H2_68728</name>
</gene>
<evidence type="ECO:0000313" key="1">
    <source>
        <dbReference type="EMBL" id="GAH86002.1"/>
    </source>
</evidence>
<feature type="non-terminal residue" evidence="1">
    <location>
        <position position="1"/>
    </location>
</feature>
<dbReference type="AlphaFoldDB" id="X1IWC6"/>
<proteinExistence type="predicted"/>
<organism evidence="1">
    <name type="scientific">marine sediment metagenome</name>
    <dbReference type="NCBI Taxonomy" id="412755"/>
    <lineage>
        <taxon>unclassified sequences</taxon>
        <taxon>metagenomes</taxon>
        <taxon>ecological metagenomes</taxon>
    </lineage>
</organism>
<protein>
    <recommendedName>
        <fullName evidence="2">HEPN domain-containing protein</fullName>
    </recommendedName>
</protein>
<reference evidence="1" key="1">
    <citation type="journal article" date="2014" name="Front. Microbiol.">
        <title>High frequency of phylogenetically diverse reductive dehalogenase-homologous genes in deep subseafloor sedimentary metagenomes.</title>
        <authorList>
            <person name="Kawai M."/>
            <person name="Futagami T."/>
            <person name="Toyoda A."/>
            <person name="Takaki Y."/>
            <person name="Nishi S."/>
            <person name="Hori S."/>
            <person name="Arai W."/>
            <person name="Tsubouchi T."/>
            <person name="Morono Y."/>
            <person name="Uchiyama I."/>
            <person name="Ito T."/>
            <person name="Fujiyama A."/>
            <person name="Inagaki F."/>
            <person name="Takami H."/>
        </authorList>
    </citation>
    <scope>NUCLEOTIDE SEQUENCE</scope>
    <source>
        <strain evidence="1">Expedition CK06-06</strain>
    </source>
</reference>
<sequence>IKCANILAFFAIQVLGKYENYYKNGKICESQSYGIGAFSYYRRAIEEIIDYMLDSISELMEGENKEKYKKALEKVKQTKNTSKKIELVYDLTPPVLNPKEFNSLKTLHDKLSGGIHGKSDEDCLKDAQILRETTLFVIKKILIEPKEKMDFTNKM</sequence>
<evidence type="ECO:0008006" key="2">
    <source>
        <dbReference type="Google" id="ProtNLM"/>
    </source>
</evidence>
<name>X1IWC6_9ZZZZ</name>
<feature type="non-terminal residue" evidence="1">
    <location>
        <position position="155"/>
    </location>
</feature>
<comment type="caution">
    <text evidence="1">The sequence shown here is derived from an EMBL/GenBank/DDBJ whole genome shotgun (WGS) entry which is preliminary data.</text>
</comment>
<accession>X1IWC6</accession>
<dbReference type="EMBL" id="BARU01045240">
    <property type="protein sequence ID" value="GAH86002.1"/>
    <property type="molecule type" value="Genomic_DNA"/>
</dbReference>